<reference evidence="1 2" key="1">
    <citation type="submission" date="2014-07" db="EMBL/GenBank/DDBJ databases">
        <title>Draft genome sequence of Thalassospira xianhensis P-4 (MCCC 1A02616).</title>
        <authorList>
            <person name="Lai Q."/>
            <person name="Shao Z."/>
        </authorList>
    </citation>
    <scope>NUCLEOTIDE SEQUENCE [LARGE SCALE GENOMIC DNA]</scope>
    <source>
        <strain evidence="1 2">MCCC 1A02616</strain>
    </source>
</reference>
<name>A0A367UG93_9PROT</name>
<sequence>MIHSIKLACAHALLLGVSMLYLAVPAKGLVAYDSPKSPTTMFEISVTSGKASSEDVEKYITTFAVYPDQPSRAAISAHREQEFASFSASVEGESKTVEVKDVLRTGMDLSAAYNLNDNEVRVDMRVVTGKLEPISVDDKEKVTSAQLISRNYTLQFPYDELLSEPSVTKVTDDATITVTVKRTFAVVSE</sequence>
<dbReference type="RefSeq" id="WP_114121541.1">
    <property type="nucleotide sequence ID" value="NZ_JPWA01000008.1"/>
</dbReference>
<dbReference type="EMBL" id="JPWA01000008">
    <property type="protein sequence ID" value="RCK06334.1"/>
    <property type="molecule type" value="Genomic_DNA"/>
</dbReference>
<keyword evidence="2" id="KW-1185">Reference proteome</keyword>
<evidence type="ECO:0000313" key="2">
    <source>
        <dbReference type="Proteomes" id="UP000252419"/>
    </source>
</evidence>
<protein>
    <submittedName>
        <fullName evidence="1">Uncharacterized protein</fullName>
    </submittedName>
</protein>
<dbReference type="Proteomes" id="UP000252419">
    <property type="component" value="Unassembled WGS sequence"/>
</dbReference>
<comment type="caution">
    <text evidence="1">The sequence shown here is derived from an EMBL/GenBank/DDBJ whole genome shotgun (WGS) entry which is preliminary data.</text>
</comment>
<dbReference type="AlphaFoldDB" id="A0A367UG93"/>
<organism evidence="1 2">
    <name type="scientific">Thalassospira xianhensis MCCC 1A02616</name>
    <dbReference type="NCBI Taxonomy" id="1177929"/>
    <lineage>
        <taxon>Bacteria</taxon>
        <taxon>Pseudomonadati</taxon>
        <taxon>Pseudomonadota</taxon>
        <taxon>Alphaproteobacteria</taxon>
        <taxon>Rhodospirillales</taxon>
        <taxon>Thalassospiraceae</taxon>
        <taxon>Thalassospira</taxon>
    </lineage>
</organism>
<proteinExistence type="predicted"/>
<accession>A0A367UG93</accession>
<gene>
    <name evidence="1" type="ORF">TH5_09030</name>
</gene>
<evidence type="ECO:0000313" key="1">
    <source>
        <dbReference type="EMBL" id="RCK06334.1"/>
    </source>
</evidence>